<dbReference type="EMBL" id="JANRMS010000056">
    <property type="protein sequence ID" value="KAJ3548163.1"/>
    <property type="molecule type" value="Genomic_DNA"/>
</dbReference>
<gene>
    <name evidence="1" type="ORF">NM208_g1147</name>
</gene>
<protein>
    <submittedName>
        <fullName evidence="1">Uncharacterized protein</fullName>
    </submittedName>
</protein>
<name>A0ACC1SWW4_9HYPO</name>
<keyword evidence="2" id="KW-1185">Reference proteome</keyword>
<comment type="caution">
    <text evidence="1">The sequence shown here is derived from an EMBL/GenBank/DDBJ whole genome shotgun (WGS) entry which is preliminary data.</text>
</comment>
<dbReference type="Proteomes" id="UP001148629">
    <property type="component" value="Unassembled WGS sequence"/>
</dbReference>
<proteinExistence type="predicted"/>
<reference evidence="1" key="1">
    <citation type="submission" date="2022-08" db="EMBL/GenBank/DDBJ databases">
        <title>Genome Sequence of Fusarium decemcellulare.</title>
        <authorList>
            <person name="Buettner E."/>
        </authorList>
    </citation>
    <scope>NUCLEOTIDE SEQUENCE</scope>
    <source>
        <strain evidence="1">Babe19</strain>
    </source>
</reference>
<accession>A0ACC1SWW4</accession>
<evidence type="ECO:0000313" key="1">
    <source>
        <dbReference type="EMBL" id="KAJ3548163.1"/>
    </source>
</evidence>
<organism evidence="1 2">
    <name type="scientific">Fusarium decemcellulare</name>
    <dbReference type="NCBI Taxonomy" id="57161"/>
    <lineage>
        <taxon>Eukaryota</taxon>
        <taxon>Fungi</taxon>
        <taxon>Dikarya</taxon>
        <taxon>Ascomycota</taxon>
        <taxon>Pezizomycotina</taxon>
        <taxon>Sordariomycetes</taxon>
        <taxon>Hypocreomycetidae</taxon>
        <taxon>Hypocreales</taxon>
        <taxon>Nectriaceae</taxon>
        <taxon>Fusarium</taxon>
        <taxon>Fusarium decemcellulare species complex</taxon>
    </lineage>
</organism>
<sequence>MKGQSLPTPPAPKSPRPSSPSFTDVLSEIPRPKESQDEAASPADPGTLKLHESGTSYVQSGHWDTILTKIRGLKEDLVIDSKPPPGSHLFYGPNRHATRDEILAAVPPRPVVDRLMALHFDSYMITPYLIHRKKFLREYEAFWEDPSATSIAWIGLMFSMLYIAAQLHTFTIDVTDGRAESLKAEYLTMKDDCREKAVQCLILARYTTGGPYILETLITILTGEFVLLKDSASDGWLLISMILHLAMRMGYHRDPDHFPGISPFEGEMRRRIWTTILQLDLALSLEMGLPRSATDTHIDTKLPRNLRDCDFEEDTGEMPPPRPETEWTPILPLIAKGRLISALGLICDVNTDINPPSYDEVTKADALLEDVHNRAIPPVLRWGTMPHPITDNPNLVVQRVSVETTYHKSRILLYRRALISYPARQPQERDRESVRICLDSALKILSFQQMLHEESQPFGRLCQLRWKVTHIFNQDVLLATSILCLYLQDVDKFELSETAGRTTWSSRVEEIRQRLTISHKIWRQMSTASAEAGKVAKALSIVLGNTEASTEDGSGSDSYDFLADFDTIPLNELGATFNNQCADLSPRNRSIATRIAMSTGIFTMRSLFKDLLLSFSLRLDVVLMQARSWCSFVTMWFSSNFSALLALMLNTFPTILAAPEIRAAPECTPRVFDSITLDNGQILSIQTNLSNVNVPPFPTNVWPTNSTKQVNVCQVTVQYTHPGWNDTINTYIWLPASGWNKRFVGVGGGGWSTGDIDDLGQPASQGFAAVTTDGGHLLANRQDLAWAMASEGNLNWYALHNFASVALDDAATLGKAVTKAYYGQEPKYSYWNGCSTGGRQGHMLAQRYPTQYNGILATASAFNWDRFIVSEYWPQLSMGLIDYYPSPCELDAITKAAIDACDTLDGVKDGVISNPNSCQFDPSTVVGSSVDCKNPTGTIKISEKAAKIASATWFGPRTEDGKFLWHGLGHAASLAGLANTTCTSVSDCTSSPFPIAAGWLQTFVLQNSSANLQGMTHAEYSRLFRQSVNRFASVIGTADADLTDFKNAGGKLISWHGTADQLIPFNGSVDYYERVLAGDPKATDYYRFFEAPGVAHCSGGKGWYPGSAFDALVKWVEGGVAPETLYAKSIDTDGSRAQTQIPTETGVISQPPLESFGVGTACATVVSSLQADMTDAPVPDRSISNIAMAFALGRMYNTQDPCKLPSITERDSASAFTEWATSYTDWQSDQIPEFREVWTACSDEPLVSEIIPIGSSVCSNLAAEITGGSGSDNDDDDDDENDGGGSDSNSDDDDGDGDSNGNSDDQGSDDDGGNTGLRQAAPVLSAVLVAGLVVLGLH</sequence>
<evidence type="ECO:0000313" key="2">
    <source>
        <dbReference type="Proteomes" id="UP001148629"/>
    </source>
</evidence>